<evidence type="ECO:0008006" key="5">
    <source>
        <dbReference type="Google" id="ProtNLM"/>
    </source>
</evidence>
<dbReference type="SUPFAM" id="SSF48452">
    <property type="entry name" value="TPR-like"/>
    <property type="match status" value="1"/>
</dbReference>
<feature type="compositionally biased region" description="Low complexity" evidence="1">
    <location>
        <begin position="161"/>
        <end position="176"/>
    </location>
</feature>
<dbReference type="Gene3D" id="1.25.40.10">
    <property type="entry name" value="Tetratricopeptide repeat domain"/>
    <property type="match status" value="1"/>
</dbReference>
<evidence type="ECO:0000256" key="1">
    <source>
        <dbReference type="SAM" id="MobiDB-lite"/>
    </source>
</evidence>
<dbReference type="RefSeq" id="WP_349245770.1">
    <property type="nucleotide sequence ID" value="NZ_JASCXX010000019.1"/>
</dbReference>
<organism evidence="3 4">
    <name type="scientific">Anaerobaca lacustris</name>
    <dbReference type="NCBI Taxonomy" id="3044600"/>
    <lineage>
        <taxon>Bacteria</taxon>
        <taxon>Pseudomonadati</taxon>
        <taxon>Planctomycetota</taxon>
        <taxon>Phycisphaerae</taxon>
        <taxon>Sedimentisphaerales</taxon>
        <taxon>Anaerobacaceae</taxon>
        <taxon>Anaerobaca</taxon>
    </lineage>
</organism>
<feature type="signal peptide" evidence="2">
    <location>
        <begin position="1"/>
        <end position="19"/>
    </location>
</feature>
<feature type="compositionally biased region" description="Low complexity" evidence="1">
    <location>
        <begin position="184"/>
        <end position="197"/>
    </location>
</feature>
<dbReference type="SMART" id="SM00028">
    <property type="entry name" value="TPR"/>
    <property type="match status" value="3"/>
</dbReference>
<dbReference type="AlphaFoldDB" id="A0AAW6TXK9"/>
<keyword evidence="4" id="KW-1185">Reference proteome</keyword>
<dbReference type="InterPro" id="IPR019734">
    <property type="entry name" value="TPR_rpt"/>
</dbReference>
<gene>
    <name evidence="3" type="ORF">QJ522_14965</name>
</gene>
<feature type="compositionally biased region" description="Basic and acidic residues" evidence="1">
    <location>
        <begin position="248"/>
        <end position="260"/>
    </location>
</feature>
<feature type="region of interest" description="Disordered" evidence="1">
    <location>
        <begin position="161"/>
        <end position="274"/>
    </location>
</feature>
<reference evidence="3" key="1">
    <citation type="submission" date="2023-05" db="EMBL/GenBank/DDBJ databases">
        <title>Anaerotaeda fermentans gen. nov., sp. nov., a novel anaerobic planctomycete of the new family within the order Sedimentisphaerales isolated from Taman Peninsula, Russia.</title>
        <authorList>
            <person name="Khomyakova M.A."/>
            <person name="Merkel A.Y."/>
            <person name="Slobodkin A.I."/>
        </authorList>
    </citation>
    <scope>NUCLEOTIDE SEQUENCE</scope>
    <source>
        <strain evidence="3">M17dextr</strain>
    </source>
</reference>
<proteinExistence type="predicted"/>
<accession>A0AAW6TXK9</accession>
<sequence>MTAVFLLLAAMTAAQGASARDAVRQGNQLYADGQYSEAINKYNEAEIEQPAAVEPKFNKANSYYRLDDLGRAIDLYRQVAAESKDMTLVSKAKYNLGNSFFQRGAKQRDSNLQKALEDMETSITYWRGVLEIDPQNEKAARNIEVARLTIKDILDQIKQQQQQEEEQQQQQQQQQDEQGDPQEQDQQQQAQSQPQDPNESQEEDQSQQGADPNQDDQQEPADQQQQAQGPDEQQAQQQTAPDTTAQEILDKEQRQKEQRQIRQRTQTQKVERDW</sequence>
<comment type="caution">
    <text evidence="3">The sequence shown here is derived from an EMBL/GenBank/DDBJ whole genome shotgun (WGS) entry which is preliminary data.</text>
</comment>
<feature type="chain" id="PRO_5043341810" description="Tetratricopeptide repeat protein" evidence="2">
    <location>
        <begin position="20"/>
        <end position="274"/>
    </location>
</feature>
<dbReference type="Proteomes" id="UP001431776">
    <property type="component" value="Unassembled WGS sequence"/>
</dbReference>
<dbReference type="InterPro" id="IPR011990">
    <property type="entry name" value="TPR-like_helical_dom_sf"/>
</dbReference>
<keyword evidence="2" id="KW-0732">Signal</keyword>
<evidence type="ECO:0000313" key="4">
    <source>
        <dbReference type="Proteomes" id="UP001431776"/>
    </source>
</evidence>
<evidence type="ECO:0000256" key="2">
    <source>
        <dbReference type="SAM" id="SignalP"/>
    </source>
</evidence>
<protein>
    <recommendedName>
        <fullName evidence="5">Tetratricopeptide repeat protein</fullName>
    </recommendedName>
</protein>
<evidence type="ECO:0000313" key="3">
    <source>
        <dbReference type="EMBL" id="MDI6450360.1"/>
    </source>
</evidence>
<feature type="compositionally biased region" description="Low complexity" evidence="1">
    <location>
        <begin position="220"/>
        <end position="247"/>
    </location>
</feature>
<name>A0AAW6TXK9_9BACT</name>
<dbReference type="EMBL" id="JASCXX010000019">
    <property type="protein sequence ID" value="MDI6450360.1"/>
    <property type="molecule type" value="Genomic_DNA"/>
</dbReference>